<dbReference type="RefSeq" id="WP_264363752.1">
    <property type="nucleotide sequence ID" value="NZ_CP119048.1"/>
</dbReference>
<dbReference type="GO" id="GO:0016758">
    <property type="term" value="F:hexosyltransferase activity"/>
    <property type="evidence" value="ECO:0007669"/>
    <property type="project" value="UniProtKB-ARBA"/>
</dbReference>
<feature type="domain" description="Glycosyltransferase 2-like" evidence="1">
    <location>
        <begin position="10"/>
        <end position="144"/>
    </location>
</feature>
<evidence type="ECO:0000313" key="3">
    <source>
        <dbReference type="Proteomes" id="UP001278087"/>
    </source>
</evidence>
<dbReference type="Gene3D" id="3.90.550.10">
    <property type="entry name" value="Spore Coat Polysaccharide Biosynthesis Protein SpsA, Chain A"/>
    <property type="match status" value="1"/>
</dbReference>
<comment type="caution">
    <text evidence="2">The sequence shown here is derived from an EMBL/GenBank/DDBJ whole genome shotgun (WGS) entry which is preliminary data.</text>
</comment>
<dbReference type="Pfam" id="PF00535">
    <property type="entry name" value="Glycos_transf_2"/>
    <property type="match status" value="1"/>
</dbReference>
<dbReference type="EC" id="2.4.-.-" evidence="2"/>
<evidence type="ECO:0000313" key="2">
    <source>
        <dbReference type="EMBL" id="MDW2759318.1"/>
    </source>
</evidence>
<organism evidence="2 3">
    <name type="scientific">Citrobacter freundii</name>
    <dbReference type="NCBI Taxonomy" id="546"/>
    <lineage>
        <taxon>Bacteria</taxon>
        <taxon>Pseudomonadati</taxon>
        <taxon>Pseudomonadota</taxon>
        <taxon>Gammaproteobacteria</taxon>
        <taxon>Enterobacterales</taxon>
        <taxon>Enterobacteriaceae</taxon>
        <taxon>Citrobacter</taxon>
        <taxon>Citrobacter freundii complex</taxon>
    </lineage>
</organism>
<proteinExistence type="predicted"/>
<reference evidence="2" key="1">
    <citation type="submission" date="2023-10" db="EMBL/GenBank/DDBJ databases">
        <title>Fecal carriage and genetic characteristics of carbapenem-resistant Enterobacterales among healthy adults from four provinces of China.</title>
        <authorList>
            <person name="Li Y."/>
            <person name="Zhang R."/>
        </authorList>
    </citation>
    <scope>NUCLEOTIDE SEQUENCE</scope>
    <source>
        <strain evidence="2">HN-136</strain>
    </source>
</reference>
<protein>
    <submittedName>
        <fullName evidence="2">Glycosyltransferase</fullName>
        <ecNumber evidence="2">2.4.-.-</ecNumber>
    </submittedName>
</protein>
<dbReference type="AlphaFoldDB" id="A0AAP5XV55"/>
<dbReference type="EMBL" id="JAWPBU010000012">
    <property type="protein sequence ID" value="MDW2759318.1"/>
    <property type="molecule type" value="Genomic_DNA"/>
</dbReference>
<keyword evidence="2" id="KW-0808">Transferase</keyword>
<keyword evidence="2" id="KW-0328">Glycosyltransferase</keyword>
<dbReference type="SUPFAM" id="SSF53448">
    <property type="entry name" value="Nucleotide-diphospho-sugar transferases"/>
    <property type="match status" value="1"/>
</dbReference>
<dbReference type="InterPro" id="IPR001173">
    <property type="entry name" value="Glyco_trans_2-like"/>
</dbReference>
<dbReference type="Proteomes" id="UP001278087">
    <property type="component" value="Unassembled WGS sequence"/>
</dbReference>
<sequence>MLKNESLVTVTVISYNSEKTILETLNSIGAQTYNKKNIEVVISDDGSKDETISIAKEWKLKNHNDFSDVVIVSHSENKGVAANCNQGWKLAKGKWIKSIAADDLLLPNCIKDNMEFVMANPDAKIIFSNMLSFNSNGDNTPIVHDESKISCNQREQWHHILYECYLLAPAGFINKDVLKIVGYADESYPMIEDYPLWFKCLAYGYSFSYLKENTVLYRRGDSLSQQGARIGNVAYIHSYYRFQKEKIWPELPLIMFLKKWDDFVLYNQRIMWIKLFGNKVTVPYVFWNKAMFLIRPYRVYCLIKKFLLN</sequence>
<dbReference type="PANTHER" id="PTHR22916">
    <property type="entry name" value="GLYCOSYLTRANSFERASE"/>
    <property type="match status" value="1"/>
</dbReference>
<evidence type="ECO:0000259" key="1">
    <source>
        <dbReference type="Pfam" id="PF00535"/>
    </source>
</evidence>
<dbReference type="InterPro" id="IPR029044">
    <property type="entry name" value="Nucleotide-diphossugar_trans"/>
</dbReference>
<accession>A0AAP5XV55</accession>
<dbReference type="PANTHER" id="PTHR22916:SF3">
    <property type="entry name" value="UDP-GLCNAC:BETAGAL BETA-1,3-N-ACETYLGLUCOSAMINYLTRANSFERASE-LIKE PROTEIN 1"/>
    <property type="match status" value="1"/>
</dbReference>
<gene>
    <name evidence="2" type="ORF">RYZ67_12605</name>
</gene>
<name>A0AAP5XV55_CITFR</name>